<dbReference type="InterPro" id="IPR056905">
    <property type="entry name" value="YfjL_C"/>
</dbReference>
<organism evidence="3 4">
    <name type="scientific">Bacillus subtilis</name>
    <dbReference type="NCBI Taxonomy" id="1423"/>
    <lineage>
        <taxon>Bacteria</taxon>
        <taxon>Bacillati</taxon>
        <taxon>Bacillota</taxon>
        <taxon>Bacilli</taxon>
        <taxon>Bacillales</taxon>
        <taxon>Bacillaceae</taxon>
        <taxon>Bacillus</taxon>
    </lineage>
</organism>
<evidence type="ECO:0000313" key="3">
    <source>
        <dbReference type="EMBL" id="KIU10408.1"/>
    </source>
</evidence>
<evidence type="ECO:0000259" key="2">
    <source>
        <dbReference type="Pfam" id="PF25425"/>
    </source>
</evidence>
<name>A0A0D1IMK1_BACIU</name>
<accession>A0A0D1IMK1</accession>
<dbReference type="Pfam" id="PF24911">
    <property type="entry name" value="YfjL_C"/>
    <property type="match status" value="1"/>
</dbReference>
<gene>
    <name evidence="3" type="ORF">SC09_Contig25orf00120</name>
</gene>
<dbReference type="AlphaFoldDB" id="A0A0D1IMK1"/>
<comment type="caution">
    <text evidence="3">The sequence shown here is derived from an EMBL/GenBank/DDBJ whole genome shotgun (WGS) entry which is preliminary data.</text>
</comment>
<dbReference type="InterPro" id="IPR057359">
    <property type="entry name" value="YfjL_N"/>
</dbReference>
<dbReference type="PATRIC" id="fig|1423.173.peg.2517"/>
<protein>
    <recommendedName>
        <fullName evidence="5">Lipoprotein</fullName>
    </recommendedName>
</protein>
<dbReference type="PROSITE" id="PS51257">
    <property type="entry name" value="PROKAR_LIPOPROTEIN"/>
    <property type="match status" value="1"/>
</dbReference>
<proteinExistence type="predicted"/>
<dbReference type="EMBL" id="JXBC01000004">
    <property type="protein sequence ID" value="KIU10408.1"/>
    <property type="molecule type" value="Genomic_DNA"/>
</dbReference>
<reference evidence="3 4" key="1">
    <citation type="submission" date="2014-12" db="EMBL/GenBank/DDBJ databases">
        <title>Comparative genome analysis of Bacillus coagulans HM-08, Clostridium butyricum HM-68, Bacillus subtilis HM-66 and Bacillus licheniformis BL-09.</title>
        <authorList>
            <person name="Zhang H."/>
        </authorList>
    </citation>
    <scope>NUCLEOTIDE SEQUENCE [LARGE SCALE GENOMIC DNA]</scope>
    <source>
        <strain evidence="3 4">HM-66</strain>
    </source>
</reference>
<dbReference type="Proteomes" id="UP000032247">
    <property type="component" value="Unassembled WGS sequence"/>
</dbReference>
<sequence length="231" mass="25538">MNMKKLVFGLLAIALFGCGLYIYHVWFGDPFSKNAAEQKLVSYVKQTYPKKEIKITNGVYNAKTSEYVFEATSQSHRYPMCTKGFLHPKVTCDGIEEAYTESVAKHVNEEATKAIEADLKKAVPRLIKADAALSIENGQFTLDTKWNKQLAEKAPMSLTIQLDASGLSKTDAAKMAETVRKTLNEKGYKYSNGTIDCMQKDGDGGIGYVKYSIDFLSKAAIQSNDAEELGS</sequence>
<evidence type="ECO:0000313" key="4">
    <source>
        <dbReference type="Proteomes" id="UP000032247"/>
    </source>
</evidence>
<dbReference type="Pfam" id="PF25425">
    <property type="entry name" value="YfjL_N"/>
    <property type="match status" value="1"/>
</dbReference>
<feature type="domain" description="YfjL-like N-terminal" evidence="2">
    <location>
        <begin position="3"/>
        <end position="94"/>
    </location>
</feature>
<feature type="domain" description="YfjL-like C-terminal" evidence="1">
    <location>
        <begin position="110"/>
        <end position="227"/>
    </location>
</feature>
<evidence type="ECO:0008006" key="5">
    <source>
        <dbReference type="Google" id="ProtNLM"/>
    </source>
</evidence>
<evidence type="ECO:0000259" key="1">
    <source>
        <dbReference type="Pfam" id="PF24911"/>
    </source>
</evidence>